<reference evidence="1" key="1">
    <citation type="submission" date="2005-11" db="EMBL/GenBank/DDBJ databases">
        <title>Single cell genomics - a new approach in prokaryotic microbiology.</title>
        <authorList>
            <person name="Kvist T."/>
            <person name="Ahring B."/>
            <person name="Lasken R."/>
            <person name="Westermann P."/>
        </authorList>
    </citation>
    <scope>NUCLEOTIDE SEQUENCE</scope>
</reference>
<name>Q2V9D8_9CREN</name>
<accession>Q2V9D8</accession>
<proteinExistence type="predicted"/>
<sequence length="60" mass="6537">MIIHVCGGFGYKKIKAVDQVCYADIKYDGGTLTSRYHFTSTPFQNAIYPLIFVAASDGSG</sequence>
<dbReference type="EMBL" id="DQ284447">
    <property type="protein sequence ID" value="ABB88989.1"/>
    <property type="molecule type" value="Genomic_DNA"/>
</dbReference>
<evidence type="ECO:0000313" key="1">
    <source>
        <dbReference type="EMBL" id="ABB88989.1"/>
    </source>
</evidence>
<dbReference type="AlphaFoldDB" id="Q2V9D8"/>
<protein>
    <submittedName>
        <fullName evidence="1">Uncharacterized protein</fullName>
    </submittedName>
</protein>
<organism evidence="1">
    <name type="scientific">uncultured crenarchaeote</name>
    <dbReference type="NCBI Taxonomy" id="29281"/>
    <lineage>
        <taxon>Archaea</taxon>
        <taxon>Thermoproteota</taxon>
        <taxon>environmental samples</taxon>
    </lineage>
</organism>